<protein>
    <recommendedName>
        <fullName evidence="2">Phosphodiester glycosidase domain-containing protein</fullName>
    </recommendedName>
</protein>
<name>A0A9X0F6F2_BACTU</name>
<evidence type="ECO:0000313" key="4">
    <source>
        <dbReference type="Proteomes" id="UP000032407"/>
    </source>
</evidence>
<keyword evidence="1" id="KW-0472">Membrane</keyword>
<proteinExistence type="predicted"/>
<accession>A0A9X0F6F2</accession>
<evidence type="ECO:0000259" key="2">
    <source>
        <dbReference type="Pfam" id="PF09992"/>
    </source>
</evidence>
<feature type="transmembrane region" description="Helical" evidence="1">
    <location>
        <begin position="52"/>
        <end position="72"/>
    </location>
</feature>
<reference evidence="3 4" key="1">
    <citation type="journal article" date="2015" name="Sci. Rep.">
        <title>The expression and crystallization of Cry65Aa require two C-termini, revealing a novel evolutionary strategy of Bacillus thuringiensis Cry proteins.</title>
        <authorList>
            <person name="Peng D.H."/>
            <person name="Pang C.Y."/>
            <person name="Wu H."/>
            <person name="Huang Q."/>
            <person name="Zheng J.S."/>
            <person name="Sun M."/>
        </authorList>
    </citation>
    <scope>NUCLEOTIDE SEQUENCE [LARGE SCALE GENOMIC DNA]</scope>
    <source>
        <strain evidence="3 4">Sbt003</strain>
    </source>
</reference>
<dbReference type="EMBL" id="AMYJ01000045">
    <property type="protein sequence ID" value="KIU72941.1"/>
    <property type="molecule type" value="Genomic_DNA"/>
</dbReference>
<feature type="domain" description="Phosphodiester glycosidase" evidence="2">
    <location>
        <begin position="198"/>
        <end position="378"/>
    </location>
</feature>
<comment type="caution">
    <text evidence="3">The sequence shown here is derived from an EMBL/GenBank/DDBJ whole genome shotgun (WGS) entry which is preliminary data.</text>
</comment>
<dbReference type="AlphaFoldDB" id="A0A9X0F6F2"/>
<sequence length="398" mass="44291">MRFTSKRYSDFIPIKTTFIIEQYYTKEYVLYIYQLVQLQQMEAHVLHYINKLLKICCILFSIFLFLFLVVLFTTNYGKELRVTVAESILTSQHPQFAKYTFLSKKELEQLTNQIYNPVWKNNDLSSNENLTAIQIKERKLAPLKIDVEKIVSNGRSKFPFQGYLVTVSNPFNVKLVSQKGSQGEGKGEKIGVMAKRNHALLAVNASGFNDETGRGGGDIATGIVIENGKTVDTNHDSNTDAFVSALTKEGIMLTGKYSTQYLLDKHVVSAAGFMPQLIVNGKKMITGGDGGWGSAPRTVMAQKKDGTILFLVIDGRQAHSIGATLRECQDILYEQGAINAMAMDGGSSSTLYLCGEIKNSPSTLSHEDRFLPNAWIVTVNPNQQVEITVDGKRVESKD</sequence>
<gene>
    <name evidence="3" type="ORF">C797_20535</name>
</gene>
<evidence type="ECO:0000313" key="3">
    <source>
        <dbReference type="EMBL" id="KIU72941.1"/>
    </source>
</evidence>
<keyword evidence="1" id="KW-1133">Transmembrane helix</keyword>
<dbReference type="PANTHER" id="PTHR40446">
    <property type="entry name" value="N-ACETYLGLUCOSAMINE-1-PHOSPHODIESTER ALPHA-N-ACETYLGLUCOSAMINIDASE"/>
    <property type="match status" value="1"/>
</dbReference>
<evidence type="ECO:0000256" key="1">
    <source>
        <dbReference type="SAM" id="Phobius"/>
    </source>
</evidence>
<dbReference type="Pfam" id="PF09992">
    <property type="entry name" value="NAGPA"/>
    <property type="match status" value="1"/>
</dbReference>
<keyword evidence="1" id="KW-0812">Transmembrane</keyword>
<organism evidence="3 4">
    <name type="scientific">Bacillus thuringiensis Sbt003</name>
    <dbReference type="NCBI Taxonomy" id="1235825"/>
    <lineage>
        <taxon>Bacteria</taxon>
        <taxon>Bacillati</taxon>
        <taxon>Bacillota</taxon>
        <taxon>Bacilli</taxon>
        <taxon>Bacillales</taxon>
        <taxon>Bacillaceae</taxon>
        <taxon>Bacillus</taxon>
        <taxon>Bacillus cereus group</taxon>
    </lineage>
</organism>
<dbReference type="PANTHER" id="PTHR40446:SF2">
    <property type="entry name" value="N-ACETYLGLUCOSAMINE-1-PHOSPHODIESTER ALPHA-N-ACETYLGLUCOSAMINIDASE"/>
    <property type="match status" value="1"/>
</dbReference>
<dbReference type="InterPro" id="IPR018711">
    <property type="entry name" value="NAGPA"/>
</dbReference>
<dbReference type="Proteomes" id="UP000032407">
    <property type="component" value="Unassembled WGS sequence"/>
</dbReference>